<reference evidence="1 2" key="1">
    <citation type="submission" date="2019-08" db="EMBL/GenBank/DDBJ databases">
        <title>In-depth cultivation of the pig gut microbiome towards novel bacterial diversity and tailored functional studies.</title>
        <authorList>
            <person name="Wylensek D."/>
            <person name="Hitch T.C.A."/>
            <person name="Clavel T."/>
        </authorList>
    </citation>
    <scope>NUCLEOTIDE SEQUENCE [LARGE SCALE GENOMIC DNA]</scope>
    <source>
        <strain evidence="1 2">LKV-178-WT-2G</strain>
    </source>
</reference>
<evidence type="ECO:0000313" key="2">
    <source>
        <dbReference type="Proteomes" id="UP000470082"/>
    </source>
</evidence>
<accession>A0A7X2N2S8</accession>
<protein>
    <submittedName>
        <fullName evidence="1">Uncharacterized protein</fullName>
    </submittedName>
</protein>
<name>A0A7X2N2S8_9FIRM</name>
<dbReference type="AlphaFoldDB" id="A0A7X2N2S8"/>
<keyword evidence="2" id="KW-1185">Reference proteome</keyword>
<organism evidence="1 2">
    <name type="scientific">Floccifex porci</name>
    <dbReference type="NCBI Taxonomy" id="2606629"/>
    <lineage>
        <taxon>Bacteria</taxon>
        <taxon>Bacillati</taxon>
        <taxon>Bacillota</taxon>
        <taxon>Erysipelotrichia</taxon>
        <taxon>Erysipelotrichales</taxon>
        <taxon>Erysipelotrichaceae</taxon>
        <taxon>Floccifex</taxon>
    </lineage>
</organism>
<evidence type="ECO:0000313" key="1">
    <source>
        <dbReference type="EMBL" id="MSS01424.1"/>
    </source>
</evidence>
<gene>
    <name evidence="1" type="ORF">FYJ50_04785</name>
</gene>
<comment type="caution">
    <text evidence="1">The sequence shown here is derived from an EMBL/GenBank/DDBJ whole genome shotgun (WGS) entry which is preliminary data.</text>
</comment>
<dbReference type="EMBL" id="VUMM01000006">
    <property type="protein sequence ID" value="MSS01424.1"/>
    <property type="molecule type" value="Genomic_DNA"/>
</dbReference>
<dbReference type="RefSeq" id="WP_154459957.1">
    <property type="nucleotide sequence ID" value="NZ_JAQYTQ010000099.1"/>
</dbReference>
<sequence length="93" mass="10431">MAKPIPASGAGAVRLILKNKEDFHFDLRKKEMDGKKESYLYDVFYVNATGTLNIALEENEIKIAALNLGLGKVITLSNDENLKKLCRYVLEKS</sequence>
<dbReference type="Proteomes" id="UP000470082">
    <property type="component" value="Unassembled WGS sequence"/>
</dbReference>
<proteinExistence type="predicted"/>